<feature type="domain" description="Calcineurin-like phosphoesterase" evidence="2">
    <location>
        <begin position="114"/>
        <end position="259"/>
    </location>
</feature>
<dbReference type="InterPro" id="IPR004843">
    <property type="entry name" value="Calcineurin-like_PHP"/>
</dbReference>
<comment type="caution">
    <text evidence="3">The sequence shown here is derived from an EMBL/GenBank/DDBJ whole genome shotgun (WGS) entry which is preliminary data.</text>
</comment>
<feature type="transmembrane region" description="Helical" evidence="1">
    <location>
        <begin position="20"/>
        <end position="41"/>
    </location>
</feature>
<sequence>MFGRHSEETKKRRQGGPLGIVRVFLSLIMISTFGLGVFFVLGRFAGESIKLPELPNIRSLVTSEDFLKVAKGVLTVDPRTSLRLFTDLLSQSKTGNLNSEASPTPSPQGPKLFTFAVVSDSHNDNANLTKALKMAKDSGVAFVIGLGDYSDVGTIDELVNTKAQFDTVDIPYYLTAGDHDLWDSRDKNSSPSTNFTQVFGSPYASFSKAGVRFILLYNSDNYLGIDGIQMEWIKEQLKLAQEEKSKLTFIMAGIPIFHPTSDHVMGKTNPKLKTQAEELIGLFKNAQVAEVFAGDAHFYSHFTEPSTNLKMTVVGAITSTRNLQQPRLVLVDVFEGGSYNIQDTEIK</sequence>
<organism evidence="3 4">
    <name type="scientific">Candidatus Daviesbacteria bacterium RIFCSPHIGHO2_02_FULL_43_12</name>
    <dbReference type="NCBI Taxonomy" id="1797776"/>
    <lineage>
        <taxon>Bacteria</taxon>
        <taxon>Candidatus Daviesiibacteriota</taxon>
    </lineage>
</organism>
<name>A0A1F5KIR2_9BACT</name>
<dbReference type="InterPro" id="IPR051918">
    <property type="entry name" value="STPP_CPPED1"/>
</dbReference>
<evidence type="ECO:0000313" key="4">
    <source>
        <dbReference type="Proteomes" id="UP000177328"/>
    </source>
</evidence>
<evidence type="ECO:0000313" key="3">
    <source>
        <dbReference type="EMBL" id="OGE40734.1"/>
    </source>
</evidence>
<gene>
    <name evidence="3" type="ORF">A3D25_05680</name>
</gene>
<dbReference type="GO" id="GO:0016787">
    <property type="term" value="F:hydrolase activity"/>
    <property type="evidence" value="ECO:0007669"/>
    <property type="project" value="InterPro"/>
</dbReference>
<protein>
    <recommendedName>
        <fullName evidence="2">Calcineurin-like phosphoesterase domain-containing protein</fullName>
    </recommendedName>
</protein>
<dbReference type="Proteomes" id="UP000177328">
    <property type="component" value="Unassembled WGS sequence"/>
</dbReference>
<dbReference type="AlphaFoldDB" id="A0A1F5KIR2"/>
<evidence type="ECO:0000259" key="2">
    <source>
        <dbReference type="Pfam" id="PF00149"/>
    </source>
</evidence>
<keyword evidence="1" id="KW-0812">Transmembrane</keyword>
<keyword evidence="1" id="KW-0472">Membrane</keyword>
<dbReference type="SUPFAM" id="SSF56300">
    <property type="entry name" value="Metallo-dependent phosphatases"/>
    <property type="match status" value="1"/>
</dbReference>
<dbReference type="EMBL" id="MFDD01000006">
    <property type="protein sequence ID" value="OGE40734.1"/>
    <property type="molecule type" value="Genomic_DNA"/>
</dbReference>
<keyword evidence="1" id="KW-1133">Transmembrane helix</keyword>
<evidence type="ECO:0000256" key="1">
    <source>
        <dbReference type="SAM" id="Phobius"/>
    </source>
</evidence>
<accession>A0A1F5KIR2</accession>
<dbReference type="Gene3D" id="3.60.21.10">
    <property type="match status" value="1"/>
</dbReference>
<dbReference type="PANTHER" id="PTHR43143">
    <property type="entry name" value="METALLOPHOSPHOESTERASE, CALCINEURIN SUPERFAMILY"/>
    <property type="match status" value="1"/>
</dbReference>
<proteinExistence type="predicted"/>
<dbReference type="InterPro" id="IPR029052">
    <property type="entry name" value="Metallo-depent_PP-like"/>
</dbReference>
<dbReference type="PANTHER" id="PTHR43143:SF1">
    <property type="entry name" value="SERINE_THREONINE-PROTEIN PHOSPHATASE CPPED1"/>
    <property type="match status" value="1"/>
</dbReference>
<reference evidence="3 4" key="1">
    <citation type="journal article" date="2016" name="Nat. Commun.">
        <title>Thousands of microbial genomes shed light on interconnected biogeochemical processes in an aquifer system.</title>
        <authorList>
            <person name="Anantharaman K."/>
            <person name="Brown C.T."/>
            <person name="Hug L.A."/>
            <person name="Sharon I."/>
            <person name="Castelle C.J."/>
            <person name="Probst A.J."/>
            <person name="Thomas B.C."/>
            <person name="Singh A."/>
            <person name="Wilkins M.J."/>
            <person name="Karaoz U."/>
            <person name="Brodie E.L."/>
            <person name="Williams K.H."/>
            <person name="Hubbard S.S."/>
            <person name="Banfield J.F."/>
        </authorList>
    </citation>
    <scope>NUCLEOTIDE SEQUENCE [LARGE SCALE GENOMIC DNA]</scope>
</reference>
<dbReference type="Pfam" id="PF00149">
    <property type="entry name" value="Metallophos"/>
    <property type="match status" value="1"/>
</dbReference>